<organism evidence="1">
    <name type="scientific">Pithovirus LCPAC101</name>
    <dbReference type="NCBI Taxonomy" id="2506586"/>
    <lineage>
        <taxon>Viruses</taxon>
        <taxon>Pithoviruses</taxon>
    </lineage>
</organism>
<gene>
    <name evidence="1" type="ORF">LCPAC101_00780</name>
</gene>
<evidence type="ECO:0000313" key="1">
    <source>
        <dbReference type="EMBL" id="QBK89795.1"/>
    </source>
</evidence>
<proteinExistence type="predicted"/>
<reference evidence="1" key="1">
    <citation type="journal article" date="2019" name="MBio">
        <title>Virus Genomes from Deep Sea Sediments Expand the Ocean Megavirome and Support Independent Origins of Viral Gigantism.</title>
        <authorList>
            <person name="Backstrom D."/>
            <person name="Yutin N."/>
            <person name="Jorgensen S.L."/>
            <person name="Dharamshi J."/>
            <person name="Homa F."/>
            <person name="Zaremba-Niedwiedzka K."/>
            <person name="Spang A."/>
            <person name="Wolf Y.I."/>
            <person name="Koonin E.V."/>
            <person name="Ettema T.J."/>
        </authorList>
    </citation>
    <scope>NUCLEOTIDE SEQUENCE</scope>
</reference>
<dbReference type="EMBL" id="MK500441">
    <property type="protein sequence ID" value="QBK89795.1"/>
    <property type="molecule type" value="Genomic_DNA"/>
</dbReference>
<accession>A0A481Z2T7</accession>
<name>A0A481Z2T7_9VIRU</name>
<sequence>MFLIPVKRNKVLLHVCPEHLGPHPLRKEKNKGVLFGLECIKVVTEDFGEDSIKSYPEHFVQLSLGERLLLCGLLISGSAVIARNCELWFTEVDARGRSKCDRNRGSHSSHSIVVS</sequence>
<protein>
    <submittedName>
        <fullName evidence="1">Uncharacterized protein</fullName>
    </submittedName>
</protein>